<proteinExistence type="predicted"/>
<reference evidence="1 2" key="1">
    <citation type="submission" date="2007-06" db="EMBL/GenBank/DDBJ databases">
        <title>The Genome Sequence of Coccidioides posadasii RMSCC_3488.</title>
        <authorList>
            <consortium name="Coccidioides Genome Resources Consortium"/>
            <consortium name="The Broad Institute Genome Sequencing Platform"/>
            <person name="Henn M.R."/>
            <person name="Sykes S."/>
            <person name="Young S."/>
            <person name="Jaffe D."/>
            <person name="Berlin A."/>
            <person name="Alvarez P."/>
            <person name="Butler J."/>
            <person name="Gnerre S."/>
            <person name="Grabherr M."/>
            <person name="Mauceli E."/>
            <person name="Brockman W."/>
            <person name="Kodira C."/>
            <person name="Alvarado L."/>
            <person name="Zeng Q."/>
            <person name="Crawford M."/>
            <person name="Antoine C."/>
            <person name="Devon K."/>
            <person name="Galgiani J."/>
            <person name="Orsborn K."/>
            <person name="Lewis M.L."/>
            <person name="Nusbaum C."/>
            <person name="Galagan J."/>
            <person name="Birren B."/>
        </authorList>
    </citation>
    <scope>NUCLEOTIDE SEQUENCE [LARGE SCALE GENOMIC DNA]</scope>
    <source>
        <strain evidence="1 2">RMSCC 3488</strain>
    </source>
</reference>
<accession>A0A0J6IBU6</accession>
<gene>
    <name evidence="1" type="ORF">CPAG_05420</name>
</gene>
<dbReference type="AlphaFoldDB" id="A0A0J6IBU6"/>
<reference evidence="2" key="3">
    <citation type="journal article" date="2010" name="Genome Res.">
        <title>Population genomic sequencing of Coccidioides fungi reveals recent hybridization and transposon control.</title>
        <authorList>
            <person name="Neafsey D.E."/>
            <person name="Barker B.M."/>
            <person name="Sharpton T.J."/>
            <person name="Stajich J.E."/>
            <person name="Park D.J."/>
            <person name="Whiston E."/>
            <person name="Hung C.-Y."/>
            <person name="McMahan C."/>
            <person name="White J."/>
            <person name="Sykes S."/>
            <person name="Heiman D."/>
            <person name="Young S."/>
            <person name="Zeng Q."/>
            <person name="Abouelleil A."/>
            <person name="Aftuck L."/>
            <person name="Bessette D."/>
            <person name="Brown A."/>
            <person name="FitzGerald M."/>
            <person name="Lui A."/>
            <person name="Macdonald J.P."/>
            <person name="Priest M."/>
            <person name="Orbach M.J."/>
            <person name="Galgiani J.N."/>
            <person name="Kirkland T.N."/>
            <person name="Cole G.T."/>
            <person name="Birren B.W."/>
            <person name="Henn M.R."/>
            <person name="Taylor J.W."/>
            <person name="Rounsley S.D."/>
        </authorList>
    </citation>
    <scope>NUCLEOTIDE SEQUENCE [LARGE SCALE GENOMIC DNA]</scope>
    <source>
        <strain evidence="2">RMSCC 3488</strain>
    </source>
</reference>
<evidence type="ECO:0000313" key="1">
    <source>
        <dbReference type="EMBL" id="KMM69097.1"/>
    </source>
</evidence>
<dbReference type="Proteomes" id="UP000054567">
    <property type="component" value="Unassembled WGS sequence"/>
</dbReference>
<organism evidence="1 2">
    <name type="scientific">Coccidioides posadasii RMSCC 3488</name>
    <dbReference type="NCBI Taxonomy" id="454284"/>
    <lineage>
        <taxon>Eukaryota</taxon>
        <taxon>Fungi</taxon>
        <taxon>Dikarya</taxon>
        <taxon>Ascomycota</taxon>
        <taxon>Pezizomycotina</taxon>
        <taxon>Eurotiomycetes</taxon>
        <taxon>Eurotiomycetidae</taxon>
        <taxon>Onygenales</taxon>
        <taxon>Onygenaceae</taxon>
        <taxon>Coccidioides</taxon>
    </lineage>
</organism>
<sequence>MGLGIFQLKVSPDSTSRIWERNDQYAFNNNPFMVARTTPQNTLFNLKQLVPMANGNRVVLGETISGLLLILSMFNYDLSSVVRCPKTVTIFMSFSSPWTY</sequence>
<name>A0A0J6IBU6_COCPO</name>
<dbReference type="EMBL" id="DS268111">
    <property type="protein sequence ID" value="KMM69097.1"/>
    <property type="molecule type" value="Genomic_DNA"/>
</dbReference>
<evidence type="ECO:0000313" key="2">
    <source>
        <dbReference type="Proteomes" id="UP000054567"/>
    </source>
</evidence>
<dbReference type="VEuPathDB" id="FungiDB:CPAG_05420"/>
<reference evidence="2" key="2">
    <citation type="journal article" date="2009" name="Genome Res.">
        <title>Comparative genomic analyses of the human fungal pathogens Coccidioides and their relatives.</title>
        <authorList>
            <person name="Sharpton T.J."/>
            <person name="Stajich J.E."/>
            <person name="Rounsley S.D."/>
            <person name="Gardner M.J."/>
            <person name="Wortman J.R."/>
            <person name="Jordar V.S."/>
            <person name="Maiti R."/>
            <person name="Kodira C.D."/>
            <person name="Neafsey D.E."/>
            <person name="Zeng Q."/>
            <person name="Hung C.-Y."/>
            <person name="McMahan C."/>
            <person name="Muszewska A."/>
            <person name="Grynberg M."/>
            <person name="Mandel M.A."/>
            <person name="Kellner E.M."/>
            <person name="Barker B.M."/>
            <person name="Galgiani J.N."/>
            <person name="Orbach M.J."/>
            <person name="Kirkland T.N."/>
            <person name="Cole G.T."/>
            <person name="Henn M.R."/>
            <person name="Birren B.W."/>
            <person name="Taylor J.W."/>
        </authorList>
    </citation>
    <scope>NUCLEOTIDE SEQUENCE [LARGE SCALE GENOMIC DNA]</scope>
    <source>
        <strain evidence="2">RMSCC 3488</strain>
    </source>
</reference>
<protein>
    <submittedName>
        <fullName evidence="1">Uncharacterized protein</fullName>
    </submittedName>
</protein>